<proteinExistence type="inferred from homology"/>
<organism evidence="2 5">
    <name type="scientific">Porites lobata</name>
    <dbReference type="NCBI Taxonomy" id="104759"/>
    <lineage>
        <taxon>Eukaryota</taxon>
        <taxon>Metazoa</taxon>
        <taxon>Cnidaria</taxon>
        <taxon>Anthozoa</taxon>
        <taxon>Hexacorallia</taxon>
        <taxon>Scleractinia</taxon>
        <taxon>Fungiina</taxon>
        <taxon>Poritidae</taxon>
        <taxon>Porites</taxon>
    </lineage>
</organism>
<dbReference type="EMBL" id="CALNXK010000133">
    <property type="protein sequence ID" value="CAH3165651.1"/>
    <property type="molecule type" value="Genomic_DNA"/>
</dbReference>
<reference evidence="2 5" key="1">
    <citation type="submission" date="2022-05" db="EMBL/GenBank/DDBJ databases">
        <authorList>
            <consortium name="Genoscope - CEA"/>
            <person name="William W."/>
        </authorList>
    </citation>
    <scope>NUCLEOTIDE SEQUENCE [LARGE SCALE GENOMIC DNA]</scope>
</reference>
<comment type="similarity">
    <text evidence="1">Belongs to the UPF0538 family.</text>
</comment>
<dbReference type="PANTHER" id="PTHR18444:SF9">
    <property type="entry name" value="UPF0538 PROTEIN C2ORF76"/>
    <property type="match status" value="1"/>
</dbReference>
<comment type="caution">
    <text evidence="2">The sequence shown here is derived from an EMBL/GenBank/DDBJ whole genome shotgun (WGS) entry which is preliminary data.</text>
</comment>
<sequence length="128" mass="14961">EETKKTTVTVSVRLIRSFEYRSIKYVVFKDVLLDQTAEDFIKFVKTEIKKRPDVPPPFKTFAYDTMKIQHKAHGAKTSDPVINTENDEALILKLDSSLHDNGIEHETEISLFKKEDYKKYQANPILKW</sequence>
<gene>
    <name evidence="3" type="ORF">PLOB_00007270</name>
    <name evidence="4" type="ORF">PLOB_00007280</name>
    <name evidence="2" type="ORF">PLOB_00041259</name>
</gene>
<dbReference type="PANTHER" id="PTHR18444">
    <property type="entry name" value="UPF0538 FAMILY MEMBER"/>
    <property type="match status" value="1"/>
</dbReference>
<dbReference type="Proteomes" id="UP001159405">
    <property type="component" value="Unassembled WGS sequence"/>
</dbReference>
<dbReference type="EMBL" id="CALNXK010000133">
    <property type="protein sequence ID" value="CAH3165627.1"/>
    <property type="molecule type" value="Genomic_DNA"/>
</dbReference>
<protein>
    <submittedName>
        <fullName evidence="2">Uncharacterized protein</fullName>
    </submittedName>
</protein>
<dbReference type="Pfam" id="PF10209">
    <property type="entry name" value="DUF2340"/>
    <property type="match status" value="1"/>
</dbReference>
<dbReference type="EMBL" id="CALNXK010000064">
    <property type="protein sequence ID" value="CAH3140471.1"/>
    <property type="molecule type" value="Genomic_DNA"/>
</dbReference>
<keyword evidence="5" id="KW-1185">Reference proteome</keyword>
<accession>A0ABN8PBT6</accession>
<name>A0ABN8PBT6_9CNID</name>
<evidence type="ECO:0000256" key="1">
    <source>
        <dbReference type="ARBA" id="ARBA00007176"/>
    </source>
</evidence>
<feature type="non-terminal residue" evidence="2">
    <location>
        <position position="1"/>
    </location>
</feature>
<evidence type="ECO:0000313" key="5">
    <source>
        <dbReference type="Proteomes" id="UP001159405"/>
    </source>
</evidence>
<evidence type="ECO:0000313" key="2">
    <source>
        <dbReference type="EMBL" id="CAH3140471.1"/>
    </source>
</evidence>
<dbReference type="InterPro" id="IPR018794">
    <property type="entry name" value="UPF0538"/>
</dbReference>
<evidence type="ECO:0000313" key="4">
    <source>
        <dbReference type="EMBL" id="CAH3165651.1"/>
    </source>
</evidence>
<evidence type="ECO:0000313" key="3">
    <source>
        <dbReference type="EMBL" id="CAH3165627.1"/>
    </source>
</evidence>